<dbReference type="OrthoDB" id="7428745at2"/>
<proteinExistence type="predicted"/>
<keyword evidence="2" id="KW-1133">Transmembrane helix</keyword>
<feature type="coiled-coil region" evidence="1">
    <location>
        <begin position="24"/>
        <end position="69"/>
    </location>
</feature>
<dbReference type="EMBL" id="LLZS01000009">
    <property type="protein sequence ID" value="KUR70287.1"/>
    <property type="molecule type" value="Genomic_DNA"/>
</dbReference>
<sequence>MNAADAIAFAALMIGLVTIFNVCAEIYKRTLAHKERKLELAARESAEQAAHFAAQAQKLEQRVRVLERIATDREGQQAAALAHEIEDLRTASAN</sequence>
<evidence type="ECO:0000313" key="4">
    <source>
        <dbReference type="Proteomes" id="UP000058012"/>
    </source>
</evidence>
<dbReference type="Proteomes" id="UP000058012">
    <property type="component" value="Unassembled WGS sequence"/>
</dbReference>
<keyword evidence="2" id="KW-0472">Membrane</keyword>
<dbReference type="AlphaFoldDB" id="A0A117UT05"/>
<keyword evidence="2" id="KW-0812">Transmembrane</keyword>
<evidence type="ECO:0000256" key="2">
    <source>
        <dbReference type="SAM" id="Phobius"/>
    </source>
</evidence>
<keyword evidence="1" id="KW-0175">Coiled coil</keyword>
<feature type="transmembrane region" description="Helical" evidence="2">
    <location>
        <begin position="6"/>
        <end position="27"/>
    </location>
</feature>
<dbReference type="RefSeq" id="WP_067913081.1">
    <property type="nucleotide sequence ID" value="NZ_KQ954246.1"/>
</dbReference>
<protein>
    <submittedName>
        <fullName evidence="3">Uncharacterized protein</fullName>
    </submittedName>
</protein>
<dbReference type="STRING" id="1117702.AQZ52_15660"/>
<organism evidence="3 4">
    <name type="scientific">Novosphingobium fuchskuhlense</name>
    <dbReference type="NCBI Taxonomy" id="1117702"/>
    <lineage>
        <taxon>Bacteria</taxon>
        <taxon>Pseudomonadati</taxon>
        <taxon>Pseudomonadota</taxon>
        <taxon>Alphaproteobacteria</taxon>
        <taxon>Sphingomonadales</taxon>
        <taxon>Sphingomonadaceae</taxon>
        <taxon>Novosphingobium</taxon>
    </lineage>
</organism>
<accession>A0A117UT05</accession>
<evidence type="ECO:0000256" key="1">
    <source>
        <dbReference type="SAM" id="Coils"/>
    </source>
</evidence>
<reference evidence="3 4" key="1">
    <citation type="submission" date="2015-10" db="EMBL/GenBank/DDBJ databases">
        <title>Draft genome sequence of Novosphingobium fuchskuhlense DSM 25065 isolated from a surface water sample of the southwest basin of Lake Grosse Fuchskuhle.</title>
        <authorList>
            <person name="Ruckert C."/>
            <person name="Winkler A."/>
            <person name="Glaeser J."/>
            <person name="Grossart H.-P."/>
            <person name="Kalinowski J."/>
            <person name="Glaeser S."/>
        </authorList>
    </citation>
    <scope>NUCLEOTIDE SEQUENCE [LARGE SCALE GENOMIC DNA]</scope>
    <source>
        <strain evidence="3 4">FNE08-7</strain>
    </source>
</reference>
<evidence type="ECO:0000313" key="3">
    <source>
        <dbReference type="EMBL" id="KUR70287.1"/>
    </source>
</evidence>
<name>A0A117UT05_9SPHN</name>
<keyword evidence="4" id="KW-1185">Reference proteome</keyword>
<gene>
    <name evidence="3" type="ORF">AQZ52_15660</name>
</gene>
<comment type="caution">
    <text evidence="3">The sequence shown here is derived from an EMBL/GenBank/DDBJ whole genome shotgun (WGS) entry which is preliminary data.</text>
</comment>